<keyword evidence="7 9" id="KW-0464">Manganese</keyword>
<dbReference type="NCBIfam" id="TIGR01229">
    <property type="entry name" value="rocF_arginase"/>
    <property type="match status" value="1"/>
</dbReference>
<dbReference type="PROSITE" id="PS51409">
    <property type="entry name" value="ARGINASE_2"/>
    <property type="match status" value="1"/>
</dbReference>
<evidence type="ECO:0000256" key="4">
    <source>
        <dbReference type="ARBA" id="ARBA00022503"/>
    </source>
</evidence>
<dbReference type="STRING" id="1705562.AMS69_09850"/>
<feature type="binding site" evidence="9">
    <location>
        <position position="113"/>
    </location>
    <ligand>
        <name>Mn(2+)</name>
        <dbReference type="ChEBI" id="CHEBI:29035"/>
        <label>1</label>
    </ligand>
</feature>
<dbReference type="PATRIC" id="fig|1705562.3.peg.130"/>
<evidence type="ECO:0000313" key="13">
    <source>
        <dbReference type="Proteomes" id="UP000037729"/>
    </source>
</evidence>
<reference evidence="12 13" key="1">
    <citation type="submission" date="2015-08" db="EMBL/GenBank/DDBJ databases">
        <title>Genomes of Isolates from Cabo Rojo, PR.</title>
        <authorList>
            <person name="Sanchez-Nieves R.L."/>
            <person name="Montalvo-Rodriguez R."/>
        </authorList>
    </citation>
    <scope>NUCLEOTIDE SEQUENCE [LARGE SCALE GENOMIC DNA]</scope>
    <source>
        <strain evidence="12 13">SL3</strain>
    </source>
</reference>
<accession>A0A0M9AKY9</accession>
<dbReference type="InterPro" id="IPR006035">
    <property type="entry name" value="Ureohydrolase"/>
</dbReference>
<dbReference type="AlphaFoldDB" id="A0A0M9AKY9"/>
<evidence type="ECO:0000256" key="2">
    <source>
        <dbReference type="ARBA" id="ARBA00012168"/>
    </source>
</evidence>
<evidence type="ECO:0000256" key="1">
    <source>
        <dbReference type="ARBA" id="ARBA00005098"/>
    </source>
</evidence>
<feature type="binding site" evidence="9">
    <location>
        <position position="137"/>
    </location>
    <ligand>
        <name>Mn(2+)</name>
        <dbReference type="ChEBI" id="CHEBI:29035"/>
        <label>1</label>
    </ligand>
</feature>
<dbReference type="EMBL" id="LIUF01000003">
    <property type="protein sequence ID" value="KOX92761.1"/>
    <property type="molecule type" value="Genomic_DNA"/>
</dbReference>
<dbReference type="InterPro" id="IPR014033">
    <property type="entry name" value="Arginase"/>
</dbReference>
<dbReference type="PRINTS" id="PR00116">
    <property type="entry name" value="ARGINASE"/>
</dbReference>
<feature type="binding site" evidence="9">
    <location>
        <position position="238"/>
    </location>
    <ligand>
        <name>Mn(2+)</name>
        <dbReference type="ChEBI" id="CHEBI:29035"/>
        <label>1</label>
    </ligand>
</feature>
<dbReference type="Pfam" id="PF00491">
    <property type="entry name" value="Arginase"/>
    <property type="match status" value="1"/>
</dbReference>
<dbReference type="InterPro" id="IPR020855">
    <property type="entry name" value="Ureohydrolase_Mn_BS"/>
</dbReference>
<dbReference type="PROSITE" id="PS01053">
    <property type="entry name" value="ARGINASE_1"/>
    <property type="match status" value="1"/>
</dbReference>
<evidence type="ECO:0000313" key="12">
    <source>
        <dbReference type="EMBL" id="KOX92761.1"/>
    </source>
</evidence>
<name>A0A0M9AKY9_9EURY</name>
<dbReference type="Gene3D" id="3.40.800.10">
    <property type="entry name" value="Ureohydrolase domain"/>
    <property type="match status" value="1"/>
</dbReference>
<evidence type="ECO:0000256" key="8">
    <source>
        <dbReference type="ARBA" id="ARBA00047391"/>
    </source>
</evidence>
<dbReference type="Proteomes" id="UP000037729">
    <property type="component" value="Unassembled WGS sequence"/>
</dbReference>
<organism evidence="12 13">
    <name type="scientific">Haloarcula rubripromontorii</name>
    <dbReference type="NCBI Taxonomy" id="1705562"/>
    <lineage>
        <taxon>Archaea</taxon>
        <taxon>Methanobacteriati</taxon>
        <taxon>Methanobacteriota</taxon>
        <taxon>Stenosarchaea group</taxon>
        <taxon>Halobacteria</taxon>
        <taxon>Halobacteriales</taxon>
        <taxon>Haloarculaceae</taxon>
        <taxon>Haloarcula</taxon>
    </lineage>
</organism>
<dbReference type="CDD" id="cd09989">
    <property type="entry name" value="Arginase"/>
    <property type="match status" value="1"/>
</dbReference>
<evidence type="ECO:0000256" key="9">
    <source>
        <dbReference type="PIRSR" id="PIRSR036979-1"/>
    </source>
</evidence>
<keyword evidence="4" id="KW-0056">Arginine metabolism</keyword>
<keyword evidence="13" id="KW-1185">Reference proteome</keyword>
<keyword evidence="6 11" id="KW-0378">Hydrolase</keyword>
<dbReference type="UniPathway" id="UPA00158">
    <property type="reaction ID" value="UER00270"/>
</dbReference>
<proteinExistence type="inferred from homology"/>
<dbReference type="FunFam" id="3.40.800.10:FF:000012">
    <property type="entry name" value="Arginase"/>
    <property type="match status" value="1"/>
</dbReference>
<evidence type="ECO:0000256" key="6">
    <source>
        <dbReference type="ARBA" id="ARBA00022801"/>
    </source>
</evidence>
<comment type="pathway">
    <text evidence="1">Nitrogen metabolism; urea cycle; L-ornithine and urea from L-arginine: step 1/1.</text>
</comment>
<protein>
    <recommendedName>
        <fullName evidence="3">Arginase</fullName>
        <ecNumber evidence="2">3.5.3.1</ecNumber>
    </recommendedName>
</protein>
<dbReference type="GO" id="GO:0004053">
    <property type="term" value="F:arginase activity"/>
    <property type="evidence" value="ECO:0007669"/>
    <property type="project" value="UniProtKB-EC"/>
</dbReference>
<comment type="cofactor">
    <cofactor evidence="9">
        <name>Mn(2+)</name>
        <dbReference type="ChEBI" id="CHEBI:29035"/>
    </cofactor>
    <text evidence="9">Binds 2 manganese ions per subunit.</text>
</comment>
<feature type="binding site" evidence="9">
    <location>
        <position position="139"/>
    </location>
    <ligand>
        <name>Mn(2+)</name>
        <dbReference type="ChEBI" id="CHEBI:29035"/>
        <label>1</label>
    </ligand>
</feature>
<gene>
    <name evidence="12" type="ORF">AMS69_09850</name>
</gene>
<evidence type="ECO:0000256" key="11">
    <source>
        <dbReference type="RuleBase" id="RU003684"/>
    </source>
</evidence>
<feature type="binding site" evidence="9">
    <location>
        <position position="135"/>
    </location>
    <ligand>
        <name>Mn(2+)</name>
        <dbReference type="ChEBI" id="CHEBI:29035"/>
        <label>1</label>
    </ligand>
</feature>
<evidence type="ECO:0000256" key="5">
    <source>
        <dbReference type="ARBA" id="ARBA00022723"/>
    </source>
</evidence>
<evidence type="ECO:0000256" key="10">
    <source>
        <dbReference type="PROSITE-ProRule" id="PRU00742"/>
    </source>
</evidence>
<comment type="caution">
    <text evidence="12">The sequence shown here is derived from an EMBL/GenBank/DDBJ whole genome shotgun (WGS) entry which is preliminary data.</text>
</comment>
<dbReference type="GO" id="GO:0000050">
    <property type="term" value="P:urea cycle"/>
    <property type="evidence" value="ECO:0007669"/>
    <property type="project" value="UniProtKB-UniPathway"/>
</dbReference>
<dbReference type="EC" id="3.5.3.1" evidence="2"/>
<feature type="binding site" evidence="9">
    <location>
        <position position="240"/>
    </location>
    <ligand>
        <name>Mn(2+)</name>
        <dbReference type="ChEBI" id="CHEBI:29035"/>
        <label>1</label>
    </ligand>
</feature>
<dbReference type="PIRSF" id="PIRSF036979">
    <property type="entry name" value="Arginase"/>
    <property type="match status" value="1"/>
</dbReference>
<evidence type="ECO:0000256" key="7">
    <source>
        <dbReference type="ARBA" id="ARBA00023211"/>
    </source>
</evidence>
<comment type="catalytic activity">
    <reaction evidence="8">
        <text>L-arginine + H2O = urea + L-ornithine</text>
        <dbReference type="Rhea" id="RHEA:20569"/>
        <dbReference type="ChEBI" id="CHEBI:15377"/>
        <dbReference type="ChEBI" id="CHEBI:16199"/>
        <dbReference type="ChEBI" id="CHEBI:32682"/>
        <dbReference type="ChEBI" id="CHEBI:46911"/>
        <dbReference type="EC" id="3.5.3.1"/>
    </reaction>
</comment>
<dbReference type="GO" id="GO:0030145">
    <property type="term" value="F:manganese ion binding"/>
    <property type="evidence" value="ECO:0007669"/>
    <property type="project" value="TreeGrafter"/>
</dbReference>
<dbReference type="InterPro" id="IPR023696">
    <property type="entry name" value="Ureohydrolase_dom_sf"/>
</dbReference>
<dbReference type="SUPFAM" id="SSF52768">
    <property type="entry name" value="Arginase/deacetylase"/>
    <property type="match status" value="1"/>
</dbReference>
<dbReference type="GO" id="GO:0006525">
    <property type="term" value="P:arginine metabolic process"/>
    <property type="evidence" value="ECO:0007669"/>
    <property type="project" value="UniProtKB-KW"/>
</dbReference>
<dbReference type="PANTHER" id="PTHR43782">
    <property type="entry name" value="ARGINASE"/>
    <property type="match status" value="1"/>
</dbReference>
<keyword evidence="5 9" id="KW-0479">Metal-binding</keyword>
<dbReference type="PANTHER" id="PTHR43782:SF3">
    <property type="entry name" value="ARGINASE"/>
    <property type="match status" value="1"/>
</dbReference>
<dbReference type="GO" id="GO:0005737">
    <property type="term" value="C:cytoplasm"/>
    <property type="evidence" value="ECO:0007669"/>
    <property type="project" value="TreeGrafter"/>
</dbReference>
<sequence length="315" mass="32837">MSLQSTHSRDHSRPTSPVAVLGVPFALGADRRGVDMGPSAIRYGGLSTALDTAGVEYTDAGDLSPPMLESQPAATADGAKYLDAIADMTDTLADRVATEIADGSVPLVLGGDHSIAMGTMRGAARTADLGVIWFDAHGDYNTPTTSPSGNVHGMPLAAAHGYGDFAEMPWATAPNVAEENTVIVGARSLDTDERAVLRESDISVFTMADIDKRGIGSVTDEALDIATDGADAIHVSLDLDWLDPDDAPGVGTPVPGGVTYREAHTAMERVADRDAAESVLRSLDVVEVNPILDQRNTTGERAAELAASAFGKRIL</sequence>
<evidence type="ECO:0000256" key="3">
    <source>
        <dbReference type="ARBA" id="ARBA00018123"/>
    </source>
</evidence>
<comment type="similarity">
    <text evidence="10 11">Belongs to the arginase family.</text>
</comment>